<dbReference type="EMBL" id="JAEMNV010000031">
    <property type="protein sequence ID" value="MBJ8343023.1"/>
    <property type="molecule type" value="Genomic_DNA"/>
</dbReference>
<dbReference type="PROSITE" id="PS50075">
    <property type="entry name" value="CARRIER"/>
    <property type="match status" value="1"/>
</dbReference>
<feature type="domain" description="Ketosynthase family 3 (KS3)" evidence="6">
    <location>
        <begin position="905"/>
        <end position="1107"/>
    </location>
</feature>
<dbReference type="Pfam" id="PF21089">
    <property type="entry name" value="PKS_DH_N"/>
    <property type="match status" value="1"/>
</dbReference>
<dbReference type="PANTHER" id="PTHR43775:SF51">
    <property type="entry name" value="INACTIVE PHENOLPHTHIOCEROL SYNTHESIS POLYKETIDE SYNTHASE TYPE I PKS1-RELATED"/>
    <property type="match status" value="1"/>
</dbReference>
<keyword evidence="1" id="KW-0596">Phosphopantetheine</keyword>
<dbReference type="SUPFAM" id="SSF47336">
    <property type="entry name" value="ACP-like"/>
    <property type="match status" value="1"/>
</dbReference>
<evidence type="ECO:0000256" key="4">
    <source>
        <dbReference type="PROSITE-ProRule" id="PRU01363"/>
    </source>
</evidence>
<keyword evidence="3" id="KW-0808">Transferase</keyword>
<dbReference type="InterPro" id="IPR050091">
    <property type="entry name" value="PKS_NRPS_Biosynth_Enz"/>
</dbReference>
<dbReference type="InterPro" id="IPR042104">
    <property type="entry name" value="PKS_dehydratase_sf"/>
</dbReference>
<dbReference type="PROSITE" id="PS00606">
    <property type="entry name" value="KS3_1"/>
    <property type="match status" value="1"/>
</dbReference>
<dbReference type="Gene3D" id="3.40.50.720">
    <property type="entry name" value="NAD(P)-binding Rossmann-like Domain"/>
    <property type="match status" value="1"/>
</dbReference>
<sequence length="1107" mass="115865">MTGRVETELFADPGYWVRQVREPVRFADGIRAAKSAGGSRFVEVGPDAQLSGLIDAHAVVATQRRGRPQVQTVVRAVTTAHCHGVAVDWVQFFAGQGAQRVDLPGYPFQHQRYWLTETRNATSGGDLNHPIIDSEVSVADTGQHVFGGRLSIDTHPWIADHVLLGVIVVPGTALVEMAMRAGTQLRCETLEELTLEVPIIFDVGEARLVQVTVGEPDQTGTRPLAIYSRLEATDDDWTRHAAGSVTAAIESSVDPFAELAAPVWPPPGAEPIGVDAVYAELEAVGFDYGPTFRGVRAAWRRDGAVFAEVALDPETYPDAGSYGLHPGLFDSVLHGGAVVAFGDSGSGRMLFSWNGVRRYQDGVTALRVRVAVGGESAWTIAAVDGYGDPVISIDSLVYRPVESAQLASRSSVRRDSLFELGWVPVDLRNGDAQPFDRFDGGVGVAGVLDRVQRVLSGESDSRLVVTTTGLEFDPVAAGVWGLVRSAQAEHPGRFVLVDADDSDDVDLDAVVASGYSQVRIRSGVVEVPRLVRAATEAPAPIEWAAGTVLITGGTGGVGAVVSRHLAATHGVRRLVLISRRGGDAPGAAELVAELSELGCAATVSACDVADRVALESILAAIPREQPLTAVIHAAGVLDDATIESMTPSQLDRVWGPKVAGAVVLDELTRDLNLSAFVLFSSIAGVLGTAGQGGYAAANAALDAVARSRRRAGSVATSLAWGPWAAESGMAGRLAATDLARWHRLGVVPVDTVAALALFDTVVASDTAALIPARIEAPLLRTGAIHELLRGLVSAGSTPTSGLASQLAGLVEADRTPVVLALVLEHVAVVANTEKVEPASTFTDLGLDSLGAVELRNRLTRATGIRLPSTLVFDYPTPTVLADYILGQVRGITPVAAAPRTAVHTDEPVAIVGVGCRFPGGVGSREALWDLVFGEVDAVSEWPIDRGWDLDRLLDADADKPGTVYSAGGGFLDDASGFDAEFFGIGAGEAAAMDPQQRVLLEVAWDAMQDAGIDPESLRGSDVGVFVGGGHSDYDARVSGELEGFRLTGTTLSVLSGRVAYVFGFEGPAMTVDTACSSSLVALHLASQSLRAGDCSIALAGGVSVWGS</sequence>
<dbReference type="RefSeq" id="WP_199708704.1">
    <property type="nucleotide sequence ID" value="NZ_JAEMNV010000031.1"/>
</dbReference>
<feature type="domain" description="PKS/mFAS DH" evidence="7">
    <location>
        <begin position="129"/>
        <end position="407"/>
    </location>
</feature>
<dbReference type="InterPro" id="IPR018201">
    <property type="entry name" value="Ketoacyl_synth_AS"/>
</dbReference>
<dbReference type="GO" id="GO:0004315">
    <property type="term" value="F:3-oxoacyl-[acyl-carrier-protein] synthase activity"/>
    <property type="evidence" value="ECO:0007669"/>
    <property type="project" value="InterPro"/>
</dbReference>
<dbReference type="Pfam" id="PF00109">
    <property type="entry name" value="ketoacyl-synt"/>
    <property type="match status" value="1"/>
</dbReference>
<dbReference type="InterPro" id="IPR049552">
    <property type="entry name" value="PKS_DH_N"/>
</dbReference>
<dbReference type="InterPro" id="IPR055123">
    <property type="entry name" value="SpnB-like_Rossmann"/>
</dbReference>
<comment type="caution">
    <text evidence="8">The sequence shown here is derived from an EMBL/GenBank/DDBJ whole genome shotgun (WGS) entry which is preliminary data.</text>
</comment>
<name>A0A934U7H7_9NOCA</name>
<dbReference type="SUPFAM" id="SSF51735">
    <property type="entry name" value="NAD(P)-binding Rossmann-fold domains"/>
    <property type="match status" value="2"/>
</dbReference>
<dbReference type="InterPro" id="IPR057326">
    <property type="entry name" value="KR_dom"/>
</dbReference>
<dbReference type="Gene3D" id="3.40.366.10">
    <property type="entry name" value="Malonyl-Coenzyme A Acyl Carrier Protein, domain 2"/>
    <property type="match status" value="1"/>
</dbReference>
<dbReference type="SMART" id="SM01294">
    <property type="entry name" value="PKS_PP_betabranch"/>
    <property type="match status" value="1"/>
</dbReference>
<dbReference type="InterPro" id="IPR013968">
    <property type="entry name" value="PKS_KR"/>
</dbReference>
<feature type="region of interest" description="N-terminal hotdog fold" evidence="4">
    <location>
        <begin position="129"/>
        <end position="252"/>
    </location>
</feature>
<evidence type="ECO:0000256" key="2">
    <source>
        <dbReference type="ARBA" id="ARBA00022553"/>
    </source>
</evidence>
<dbReference type="SMART" id="SM00825">
    <property type="entry name" value="PKS_KS"/>
    <property type="match status" value="1"/>
</dbReference>
<dbReference type="Gene3D" id="1.10.1200.10">
    <property type="entry name" value="ACP-like"/>
    <property type="match status" value="1"/>
</dbReference>
<dbReference type="SMART" id="SM00823">
    <property type="entry name" value="PKS_PP"/>
    <property type="match status" value="1"/>
</dbReference>
<reference evidence="8" key="1">
    <citation type="submission" date="2020-12" db="EMBL/GenBank/DDBJ databases">
        <title>Antrihabitans popcorni sp. nov. and Antrihabitans auranticaus sp. nov., isolated from a larva cave.</title>
        <authorList>
            <person name="Lee S.D."/>
            <person name="Kim I.S."/>
        </authorList>
    </citation>
    <scope>NUCLEOTIDE SEQUENCE</scope>
    <source>
        <strain evidence="8">YC3-6</strain>
    </source>
</reference>
<organism evidence="8 9">
    <name type="scientific">Antrihabitans stalagmiti</name>
    <dbReference type="NCBI Taxonomy" id="2799499"/>
    <lineage>
        <taxon>Bacteria</taxon>
        <taxon>Bacillati</taxon>
        <taxon>Actinomycetota</taxon>
        <taxon>Actinomycetes</taxon>
        <taxon>Mycobacteriales</taxon>
        <taxon>Nocardiaceae</taxon>
        <taxon>Antrihabitans</taxon>
    </lineage>
</organism>
<dbReference type="Gene3D" id="3.40.47.10">
    <property type="match status" value="1"/>
</dbReference>
<feature type="domain" description="Carrier" evidence="5">
    <location>
        <begin position="812"/>
        <end position="888"/>
    </location>
</feature>
<proteinExistence type="predicted"/>
<dbReference type="AlphaFoldDB" id="A0A934U7H7"/>
<feature type="non-terminal residue" evidence="8">
    <location>
        <position position="1107"/>
    </location>
</feature>
<accession>A0A934U7H7</accession>
<dbReference type="Pfam" id="PF14765">
    <property type="entry name" value="PS-DH"/>
    <property type="match status" value="1"/>
</dbReference>
<dbReference type="PROSITE" id="PS52004">
    <property type="entry name" value="KS3_2"/>
    <property type="match status" value="1"/>
</dbReference>
<dbReference type="PROSITE" id="PS00012">
    <property type="entry name" value="PHOSPHOPANTETHEINE"/>
    <property type="match status" value="1"/>
</dbReference>
<dbReference type="InterPro" id="IPR020806">
    <property type="entry name" value="PKS_PP-bd"/>
</dbReference>
<dbReference type="Pfam" id="PF08659">
    <property type="entry name" value="KR"/>
    <property type="match status" value="1"/>
</dbReference>
<dbReference type="InterPro" id="IPR036291">
    <property type="entry name" value="NAD(P)-bd_dom_sf"/>
</dbReference>
<evidence type="ECO:0000313" key="8">
    <source>
        <dbReference type="EMBL" id="MBJ8343023.1"/>
    </source>
</evidence>
<keyword evidence="2" id="KW-0597">Phosphoprotein</keyword>
<keyword evidence="9" id="KW-1185">Reference proteome</keyword>
<dbReference type="InterPro" id="IPR016035">
    <property type="entry name" value="Acyl_Trfase/lysoPLipase"/>
</dbReference>
<feature type="region of interest" description="C-terminal hotdog fold" evidence="4">
    <location>
        <begin position="269"/>
        <end position="407"/>
    </location>
</feature>
<dbReference type="InterPro" id="IPR049551">
    <property type="entry name" value="PKS_DH_C"/>
</dbReference>
<evidence type="ECO:0000256" key="3">
    <source>
        <dbReference type="ARBA" id="ARBA00022679"/>
    </source>
</evidence>
<dbReference type="GO" id="GO:0031177">
    <property type="term" value="F:phosphopantetheine binding"/>
    <property type="evidence" value="ECO:0007669"/>
    <property type="project" value="InterPro"/>
</dbReference>
<feature type="active site" description="Proton donor; for dehydratase activity" evidence="4">
    <location>
        <position position="330"/>
    </location>
</feature>
<dbReference type="Gene3D" id="3.30.70.3290">
    <property type="match status" value="1"/>
</dbReference>
<evidence type="ECO:0000259" key="7">
    <source>
        <dbReference type="PROSITE" id="PS52019"/>
    </source>
</evidence>
<dbReference type="GO" id="GO:0004312">
    <property type="term" value="F:fatty acid synthase activity"/>
    <property type="evidence" value="ECO:0007669"/>
    <property type="project" value="TreeGrafter"/>
</dbReference>
<evidence type="ECO:0000259" key="5">
    <source>
        <dbReference type="PROSITE" id="PS50075"/>
    </source>
</evidence>
<dbReference type="Proteomes" id="UP000655868">
    <property type="component" value="Unassembled WGS sequence"/>
</dbReference>
<dbReference type="SMART" id="SM00826">
    <property type="entry name" value="PKS_DH"/>
    <property type="match status" value="1"/>
</dbReference>
<dbReference type="InterPro" id="IPR036736">
    <property type="entry name" value="ACP-like_sf"/>
</dbReference>
<dbReference type="InterPro" id="IPR016039">
    <property type="entry name" value="Thiolase-like"/>
</dbReference>
<gene>
    <name evidence="8" type="ORF">JGU71_29535</name>
</gene>
<dbReference type="Pfam" id="PF22953">
    <property type="entry name" value="SpnB_Rossmann"/>
    <property type="match status" value="1"/>
</dbReference>
<dbReference type="CDD" id="cd00833">
    <property type="entry name" value="PKS"/>
    <property type="match status" value="1"/>
</dbReference>
<dbReference type="SMART" id="SM00822">
    <property type="entry name" value="PKS_KR"/>
    <property type="match status" value="1"/>
</dbReference>
<dbReference type="CDD" id="cd08956">
    <property type="entry name" value="KR_3_FAS_SDR_x"/>
    <property type="match status" value="1"/>
</dbReference>
<dbReference type="InterPro" id="IPR009081">
    <property type="entry name" value="PP-bd_ACP"/>
</dbReference>
<dbReference type="SUPFAM" id="SSF52151">
    <property type="entry name" value="FabD/lysophospholipase-like"/>
    <property type="match status" value="1"/>
</dbReference>
<dbReference type="InterPro" id="IPR014030">
    <property type="entry name" value="Ketoacyl_synth_N"/>
</dbReference>
<dbReference type="PANTHER" id="PTHR43775">
    <property type="entry name" value="FATTY ACID SYNTHASE"/>
    <property type="match status" value="1"/>
</dbReference>
<protein>
    <submittedName>
        <fullName evidence="8">SDR family NAD(P)-dependent oxidoreductase</fullName>
    </submittedName>
</protein>
<dbReference type="Gene3D" id="3.10.129.110">
    <property type="entry name" value="Polyketide synthase dehydratase"/>
    <property type="match status" value="1"/>
</dbReference>
<dbReference type="InterPro" id="IPR001227">
    <property type="entry name" value="Ac_transferase_dom_sf"/>
</dbReference>
<dbReference type="InterPro" id="IPR020841">
    <property type="entry name" value="PKS_Beta-ketoAc_synthase_dom"/>
</dbReference>
<dbReference type="Pfam" id="PF00550">
    <property type="entry name" value="PP-binding"/>
    <property type="match status" value="1"/>
</dbReference>
<evidence type="ECO:0000256" key="1">
    <source>
        <dbReference type="ARBA" id="ARBA00022450"/>
    </source>
</evidence>
<evidence type="ECO:0000259" key="6">
    <source>
        <dbReference type="PROSITE" id="PS52004"/>
    </source>
</evidence>
<dbReference type="InterPro" id="IPR006162">
    <property type="entry name" value="Ppantetheine_attach_site"/>
</dbReference>
<dbReference type="PROSITE" id="PS52019">
    <property type="entry name" value="PKS_MFAS_DH"/>
    <property type="match status" value="1"/>
</dbReference>
<dbReference type="SUPFAM" id="SSF53901">
    <property type="entry name" value="Thiolase-like"/>
    <property type="match status" value="1"/>
</dbReference>
<dbReference type="InterPro" id="IPR020807">
    <property type="entry name" value="PKS_DH"/>
</dbReference>
<dbReference type="InterPro" id="IPR049900">
    <property type="entry name" value="PKS_mFAS_DH"/>
</dbReference>
<dbReference type="GO" id="GO:0006633">
    <property type="term" value="P:fatty acid biosynthetic process"/>
    <property type="evidence" value="ECO:0007669"/>
    <property type="project" value="InterPro"/>
</dbReference>
<evidence type="ECO:0000313" key="9">
    <source>
        <dbReference type="Proteomes" id="UP000655868"/>
    </source>
</evidence>
<feature type="active site" description="Proton acceptor; for dehydratase activity" evidence="4">
    <location>
        <position position="161"/>
    </location>
</feature>